<keyword evidence="2" id="KW-0732">Signal</keyword>
<protein>
    <submittedName>
        <fullName evidence="3">Carbohydrate porin</fullName>
    </submittedName>
</protein>
<dbReference type="InterPro" id="IPR038673">
    <property type="entry name" value="OprB_sf"/>
</dbReference>
<gene>
    <name evidence="3" type="ORF">J8J14_05690</name>
</gene>
<comment type="caution">
    <text evidence="3">The sequence shown here is derived from an EMBL/GenBank/DDBJ whole genome shotgun (WGS) entry which is preliminary data.</text>
</comment>
<evidence type="ECO:0000256" key="1">
    <source>
        <dbReference type="ARBA" id="ARBA00008769"/>
    </source>
</evidence>
<evidence type="ECO:0000313" key="3">
    <source>
        <dbReference type="EMBL" id="MBP0444266.1"/>
    </source>
</evidence>
<dbReference type="RefSeq" id="WP_209378494.1">
    <property type="nucleotide sequence ID" value="NZ_JAGIZB010000004.1"/>
</dbReference>
<organism evidence="3 4">
    <name type="scientific">Pararoseomonas baculiformis</name>
    <dbReference type="NCBI Taxonomy" id="2820812"/>
    <lineage>
        <taxon>Bacteria</taxon>
        <taxon>Pseudomonadati</taxon>
        <taxon>Pseudomonadota</taxon>
        <taxon>Alphaproteobacteria</taxon>
        <taxon>Acetobacterales</taxon>
        <taxon>Acetobacteraceae</taxon>
        <taxon>Pararoseomonas</taxon>
    </lineage>
</organism>
<feature type="chain" id="PRO_5044970865" evidence="2">
    <location>
        <begin position="36"/>
        <end position="449"/>
    </location>
</feature>
<name>A0ABS4ABM1_9PROT</name>
<evidence type="ECO:0000256" key="2">
    <source>
        <dbReference type="RuleBase" id="RU363072"/>
    </source>
</evidence>
<feature type="signal peptide" evidence="2">
    <location>
        <begin position="1"/>
        <end position="35"/>
    </location>
</feature>
<dbReference type="Gene3D" id="2.40.160.180">
    <property type="entry name" value="Carbohydrate-selective porin OprB"/>
    <property type="match status" value="1"/>
</dbReference>
<evidence type="ECO:0000313" key="4">
    <source>
        <dbReference type="Proteomes" id="UP000681594"/>
    </source>
</evidence>
<accession>A0ABS4ABM1</accession>
<keyword evidence="4" id="KW-1185">Reference proteome</keyword>
<proteinExistence type="inferred from homology"/>
<comment type="similarity">
    <text evidence="1 2">Belongs to the OprB family.</text>
</comment>
<dbReference type="InterPro" id="IPR007049">
    <property type="entry name" value="Carb-sel_porin_OprB"/>
</dbReference>
<dbReference type="InterPro" id="IPR052932">
    <property type="entry name" value="OprB_Porin"/>
</dbReference>
<reference evidence="3 4" key="1">
    <citation type="submission" date="2021-03" db="EMBL/GenBank/DDBJ databases">
        <authorList>
            <person name="So Y."/>
        </authorList>
    </citation>
    <scope>NUCLEOTIDE SEQUENCE [LARGE SCALE GENOMIC DNA]</scope>
    <source>
        <strain evidence="3 4">SSH11</strain>
    </source>
</reference>
<dbReference type="PANTHER" id="PTHR37944">
    <property type="entry name" value="PORIN B"/>
    <property type="match status" value="1"/>
</dbReference>
<dbReference type="Pfam" id="PF04966">
    <property type="entry name" value="OprB"/>
    <property type="match status" value="1"/>
</dbReference>
<dbReference type="EMBL" id="JAGIZB010000004">
    <property type="protein sequence ID" value="MBP0444266.1"/>
    <property type="molecule type" value="Genomic_DNA"/>
</dbReference>
<dbReference type="PANTHER" id="PTHR37944:SF1">
    <property type="entry name" value="PORIN B"/>
    <property type="match status" value="1"/>
</dbReference>
<sequence length="449" mass="47612">MASTTRALGRGARGMARSARPFLLSMAILASSAWAFPGSRAEGNGPDFSENLTGDWGGQRSALAARGLELRLDYTGEVLGNLDGGVRRGAIYEGAVRLGVTLDLERAMGWTGGKLQADALQTHGQGLSEHYLGNLLTVSSIEAAPSTRLYTAWFEQSLFSDFASLRIGQLLADEEFLVSEQAGLFVNATFGWPAIAGAGLRGGGPAYPLATPGIRIRLGAPEATYLAFGAFNGDPAGGRSGDPQRRNRNGLLFPVGDDAFLIGEVGHGVERGITGLPATLKFGGWYHTGRYQDLGAALEGEPSMRRGNYGLYALADAQLWRPQGQEDGGIGAFFRVVGTPARLNPIDLYLDAGLTYKGPLPGRPEDVLGLGVAYAQVSGAARRRDREARLLDDLGGALRRQEALVELTYAAQLQPGWLLQPVAQYVVHPGAEAGIRNALVLGMRTALSF</sequence>
<dbReference type="Proteomes" id="UP000681594">
    <property type="component" value="Unassembled WGS sequence"/>
</dbReference>